<proteinExistence type="predicted"/>
<gene>
    <name evidence="2" type="ORF">ECRASSUSDP1_LOCUS16127</name>
</gene>
<evidence type="ECO:0000256" key="1">
    <source>
        <dbReference type="SAM" id="MobiDB-lite"/>
    </source>
</evidence>
<dbReference type="PANTHER" id="PTHR38150:SF1">
    <property type="entry name" value="PFU DOMAIN-CONTAINING PROTEIN"/>
    <property type="match status" value="1"/>
</dbReference>
<feature type="compositionally biased region" description="Polar residues" evidence="1">
    <location>
        <begin position="379"/>
        <end position="391"/>
    </location>
</feature>
<protein>
    <submittedName>
        <fullName evidence="2">Uncharacterized protein</fullName>
    </submittedName>
</protein>
<keyword evidence="3" id="KW-1185">Reference proteome</keyword>
<feature type="region of interest" description="Disordered" evidence="1">
    <location>
        <begin position="1"/>
        <end position="51"/>
    </location>
</feature>
<sequence length="548" mass="63885">MATPKRQDNLSVNDSLYQDAERRRQRQQDHLRTSKSKEKQKYQQQRERPSNRSRKILIKKYLIEFDGISQKLGVGGDPESPIHYTQYIMLMQQLGLVSDQNETDLDKLKMVWGIIQDQNSDQDTGHYCRKHSLKVICAAICGFKTKWMFRDYTRGQNVKAKAPKRSVIDLNGDQSGIKLDIGCFIEGLFFLNHKEECGYVQRLFSSLYTNRIIKKEERKQRNPENNSCSKPNRKLSQVNKSKPKINKNSYYLTNSHDSNCSVEDRLLNKQKEYDERRKSKREETQEVQFKECTFTPSLKKKTVAQHSQADINDMKKKLQASAYDVLLREESKSSQISLDQTRTDHKESQPRQEVEISQISGISNTKESFSNHPEEKFQEQPSAQKPLSHTSDFPAEDPEEDRYDEEAKELGSYLQENSLEEVHKDENVDLTPQKNAFSPDDVQSGTDNEPLELPRTTPEQEYSHEYEEEEDSEENYPILFLDVNLGKDKVERLVIFDGDDPQTVAEEFCQKNGLEEKKRKKLAKVIKKQLDSLLTRIDEDEDEEESRD</sequence>
<feature type="compositionally biased region" description="Basic and acidic residues" evidence="1">
    <location>
        <begin position="341"/>
        <end position="354"/>
    </location>
</feature>
<dbReference type="InterPro" id="IPR038122">
    <property type="entry name" value="PFU_sf"/>
</dbReference>
<dbReference type="AlphaFoldDB" id="A0AAD1XLH0"/>
<feature type="region of interest" description="Disordered" evidence="1">
    <location>
        <begin position="218"/>
        <end position="253"/>
    </location>
</feature>
<feature type="compositionally biased region" description="Basic and acidic residues" evidence="1">
    <location>
        <begin position="19"/>
        <end position="50"/>
    </location>
</feature>
<comment type="caution">
    <text evidence="2">The sequence shown here is derived from an EMBL/GenBank/DDBJ whole genome shotgun (WGS) entry which is preliminary data.</text>
</comment>
<feature type="compositionally biased region" description="Polar residues" evidence="1">
    <location>
        <begin position="223"/>
        <end position="253"/>
    </location>
</feature>
<organism evidence="2 3">
    <name type="scientific">Euplotes crassus</name>
    <dbReference type="NCBI Taxonomy" id="5936"/>
    <lineage>
        <taxon>Eukaryota</taxon>
        <taxon>Sar</taxon>
        <taxon>Alveolata</taxon>
        <taxon>Ciliophora</taxon>
        <taxon>Intramacronucleata</taxon>
        <taxon>Spirotrichea</taxon>
        <taxon>Hypotrichia</taxon>
        <taxon>Euplotida</taxon>
        <taxon>Euplotidae</taxon>
        <taxon>Moneuplotes</taxon>
    </lineage>
</organism>
<evidence type="ECO:0000313" key="3">
    <source>
        <dbReference type="Proteomes" id="UP001295684"/>
    </source>
</evidence>
<accession>A0AAD1XLH0</accession>
<feature type="compositionally biased region" description="Polar residues" evidence="1">
    <location>
        <begin position="430"/>
        <end position="447"/>
    </location>
</feature>
<evidence type="ECO:0000313" key="2">
    <source>
        <dbReference type="EMBL" id="CAI2374770.1"/>
    </source>
</evidence>
<name>A0AAD1XLH0_EUPCR</name>
<dbReference type="Proteomes" id="UP001295684">
    <property type="component" value="Unassembled WGS sequence"/>
</dbReference>
<feature type="region of interest" description="Disordered" evidence="1">
    <location>
        <begin position="330"/>
        <end position="475"/>
    </location>
</feature>
<reference evidence="2" key="1">
    <citation type="submission" date="2023-07" db="EMBL/GenBank/DDBJ databases">
        <authorList>
            <consortium name="AG Swart"/>
            <person name="Singh M."/>
            <person name="Singh A."/>
            <person name="Seah K."/>
            <person name="Emmerich C."/>
        </authorList>
    </citation>
    <scope>NUCLEOTIDE SEQUENCE</scope>
    <source>
        <strain evidence="2">DP1</strain>
    </source>
</reference>
<dbReference type="EMBL" id="CAMPGE010016196">
    <property type="protein sequence ID" value="CAI2374770.1"/>
    <property type="molecule type" value="Genomic_DNA"/>
</dbReference>
<dbReference type="PANTHER" id="PTHR38150">
    <property type="entry name" value="EF-HAND DOMAIN-CONTAINING PROTEIN"/>
    <property type="match status" value="1"/>
</dbReference>
<feature type="compositionally biased region" description="Polar residues" evidence="1">
    <location>
        <begin position="355"/>
        <end position="371"/>
    </location>
</feature>
<feature type="compositionally biased region" description="Acidic residues" evidence="1">
    <location>
        <begin position="394"/>
        <end position="407"/>
    </location>
</feature>
<dbReference type="Gene3D" id="3.10.20.870">
    <property type="entry name" value="PFU (PLAA family ubiquitin binding), C-terminal domain"/>
    <property type="match status" value="1"/>
</dbReference>